<dbReference type="EMBL" id="BNJG01000005">
    <property type="protein sequence ID" value="GHO60499.1"/>
    <property type="molecule type" value="Genomic_DNA"/>
</dbReference>
<comment type="caution">
    <text evidence="1">The sequence shown here is derived from an EMBL/GenBank/DDBJ whole genome shotgun (WGS) entry which is preliminary data.</text>
</comment>
<sequence length="270" mass="29750">MQKIQQRFFLLRKKVNLLALVCVLCFGFFEAISIPTASAHAANTMSDPSVIIVVDNTANRGCTKRREQGIGTAHESVSTQICSPGTILDTRIVKKTTAIAQHDAYVLLPHKNASTAILKQTFADVQKLRNSKKASLQSSMAQSSCFTGQETLYATGNPGGNGYCAYVDITYYANGCSGIFIDRVSEQGVNMPNDTYYADVGFYANDWFGWGGPFGCPSVYDAAPITLNINHSEPYGDYYVAWWLNLTVVNDYCNDRWASFLESQSSFLLN</sequence>
<name>A0ABQ3V6A9_9CHLR</name>
<evidence type="ECO:0000313" key="2">
    <source>
        <dbReference type="Proteomes" id="UP000654345"/>
    </source>
</evidence>
<reference evidence="1 2" key="1">
    <citation type="journal article" date="2021" name="Int. J. Syst. Evol. Microbiol.">
        <title>Reticulibacter mediterranei gen. nov., sp. nov., within the new family Reticulibacteraceae fam. nov., and Ktedonospora formicarum gen. nov., sp. nov., Ktedonobacter robiniae sp. nov., Dictyobacter formicarum sp. nov. and Dictyobacter arantiisoli sp. nov., belonging to the class Ktedonobacteria.</title>
        <authorList>
            <person name="Yabe S."/>
            <person name="Zheng Y."/>
            <person name="Wang C.M."/>
            <person name="Sakai Y."/>
            <person name="Abe K."/>
            <person name="Yokota A."/>
            <person name="Donadio S."/>
            <person name="Cavaletti L."/>
            <person name="Monciardini P."/>
        </authorList>
    </citation>
    <scope>NUCLEOTIDE SEQUENCE [LARGE SCALE GENOMIC DNA]</scope>
    <source>
        <strain evidence="1 2">SOSP1-30</strain>
    </source>
</reference>
<dbReference type="RefSeq" id="WP_201376601.1">
    <property type="nucleotide sequence ID" value="NZ_BNJG01000005.1"/>
</dbReference>
<keyword evidence="2" id="KW-1185">Reference proteome</keyword>
<dbReference type="Proteomes" id="UP000654345">
    <property type="component" value="Unassembled WGS sequence"/>
</dbReference>
<organism evidence="1 2">
    <name type="scientific">Ktedonobacter robiniae</name>
    <dbReference type="NCBI Taxonomy" id="2778365"/>
    <lineage>
        <taxon>Bacteria</taxon>
        <taxon>Bacillati</taxon>
        <taxon>Chloroflexota</taxon>
        <taxon>Ktedonobacteria</taxon>
        <taxon>Ktedonobacterales</taxon>
        <taxon>Ktedonobacteraceae</taxon>
        <taxon>Ktedonobacter</taxon>
    </lineage>
</organism>
<accession>A0ABQ3V6A9</accession>
<proteinExistence type="predicted"/>
<gene>
    <name evidence="1" type="ORF">KSB_89740</name>
</gene>
<protein>
    <submittedName>
        <fullName evidence="1">Uncharacterized protein</fullName>
    </submittedName>
</protein>
<evidence type="ECO:0000313" key="1">
    <source>
        <dbReference type="EMBL" id="GHO60499.1"/>
    </source>
</evidence>